<reference evidence="14 15" key="2">
    <citation type="submission" date="2024-09" db="EMBL/GenBank/DDBJ databases">
        <title>Draft genome sequence of Candidatus Magnetaquicoccaceae bacterium FCR-1.</title>
        <authorList>
            <person name="Shimoshige H."/>
            <person name="Shimamura S."/>
            <person name="Taoka A."/>
            <person name="Kobayashi H."/>
            <person name="Maekawa T."/>
        </authorList>
    </citation>
    <scope>NUCLEOTIDE SEQUENCE [LARGE SCALE GENOMIC DNA]</scope>
    <source>
        <strain evidence="14 15">FCR-1</strain>
    </source>
</reference>
<dbReference type="InterPro" id="IPR004107">
    <property type="entry name" value="Integrase_SAM-like_N"/>
</dbReference>
<evidence type="ECO:0000256" key="8">
    <source>
        <dbReference type="ARBA" id="ARBA00023125"/>
    </source>
</evidence>
<dbReference type="Pfam" id="PF00589">
    <property type="entry name" value="Phage_integrase"/>
    <property type="match status" value="1"/>
</dbReference>
<dbReference type="HAMAP" id="MF_01808">
    <property type="entry name" value="Recomb_XerC_XerD"/>
    <property type="match status" value="1"/>
</dbReference>
<keyword evidence="6 11" id="KW-0159">Chromosome partition</keyword>
<evidence type="ECO:0000256" key="1">
    <source>
        <dbReference type="ARBA" id="ARBA00004496"/>
    </source>
</evidence>
<dbReference type="InterPro" id="IPR044068">
    <property type="entry name" value="CB"/>
</dbReference>
<evidence type="ECO:0000256" key="3">
    <source>
        <dbReference type="ARBA" id="ARBA00015810"/>
    </source>
</evidence>
<dbReference type="Gene3D" id="1.10.150.130">
    <property type="match status" value="1"/>
</dbReference>
<reference evidence="14 15" key="1">
    <citation type="submission" date="2024-05" db="EMBL/GenBank/DDBJ databases">
        <authorList>
            <consortium name="Candidatus Magnetaquicoccaceae bacterium FCR-1 genome sequencing consortium"/>
            <person name="Shimoshige H."/>
            <person name="Shimamura S."/>
            <person name="Taoka A."/>
            <person name="Kobayashi H."/>
            <person name="Maekawa T."/>
        </authorList>
    </citation>
    <scope>NUCLEOTIDE SEQUENCE [LARGE SCALE GENOMIC DNA]</scope>
    <source>
        <strain evidence="14 15">FCR-1</strain>
    </source>
</reference>
<organism evidence="14 15">
    <name type="scientific">Candidatus Magnetaquiglobus chichijimensis</name>
    <dbReference type="NCBI Taxonomy" id="3141448"/>
    <lineage>
        <taxon>Bacteria</taxon>
        <taxon>Pseudomonadati</taxon>
        <taxon>Pseudomonadota</taxon>
        <taxon>Magnetococcia</taxon>
        <taxon>Magnetococcales</taxon>
        <taxon>Candidatus Magnetaquicoccaceae</taxon>
        <taxon>Candidatus Magnetaquiglobus</taxon>
    </lineage>
</organism>
<dbReference type="HAMAP" id="MF_01807">
    <property type="entry name" value="Recomb_XerD"/>
    <property type="match status" value="1"/>
</dbReference>
<feature type="domain" description="Core-binding (CB)" evidence="13">
    <location>
        <begin position="1"/>
        <end position="86"/>
    </location>
</feature>
<keyword evidence="8 11" id="KW-0238">DNA-binding</keyword>
<feature type="active site" description="O-(3'-phospho-DNA)-tyrosine intermediate" evidence="11">
    <location>
        <position position="278"/>
    </location>
</feature>
<dbReference type="PROSITE" id="PS51900">
    <property type="entry name" value="CB"/>
    <property type="match status" value="1"/>
</dbReference>
<dbReference type="InterPro" id="IPR011010">
    <property type="entry name" value="DNA_brk_join_enz"/>
</dbReference>
<dbReference type="NCBIfam" id="TIGR02225">
    <property type="entry name" value="recomb_XerD"/>
    <property type="match status" value="1"/>
</dbReference>
<evidence type="ECO:0000256" key="9">
    <source>
        <dbReference type="ARBA" id="ARBA00023172"/>
    </source>
</evidence>
<feature type="active site" evidence="11">
    <location>
        <position position="171"/>
    </location>
</feature>
<dbReference type="InterPro" id="IPR050090">
    <property type="entry name" value="Tyrosine_recombinase_XerCD"/>
</dbReference>
<dbReference type="Gene3D" id="1.10.443.10">
    <property type="entry name" value="Intergrase catalytic core"/>
    <property type="match status" value="1"/>
</dbReference>
<evidence type="ECO:0000259" key="13">
    <source>
        <dbReference type="PROSITE" id="PS51900"/>
    </source>
</evidence>
<comment type="subunit">
    <text evidence="11">Forms a cyclic heterotetrameric complex composed of two molecules of XerC and two molecules of XerD.</text>
</comment>
<dbReference type="InterPro" id="IPR023009">
    <property type="entry name" value="Tyrosine_recombinase_XerC/XerD"/>
</dbReference>
<dbReference type="Proteomes" id="UP001628193">
    <property type="component" value="Unassembled WGS sequence"/>
</dbReference>
<dbReference type="RefSeq" id="WP_420905450.1">
    <property type="nucleotide sequence ID" value="NZ_BAAFGK010000004.1"/>
</dbReference>
<keyword evidence="7 11" id="KW-0229">DNA integration</keyword>
<feature type="active site" evidence="11">
    <location>
        <position position="246"/>
    </location>
</feature>
<dbReference type="PROSITE" id="PS51898">
    <property type="entry name" value="TYR_RECOMBINASE"/>
    <property type="match status" value="1"/>
</dbReference>
<evidence type="ECO:0000256" key="4">
    <source>
        <dbReference type="ARBA" id="ARBA00022490"/>
    </source>
</evidence>
<name>A0ABQ0CA54_9PROT</name>
<evidence type="ECO:0000256" key="10">
    <source>
        <dbReference type="ARBA" id="ARBA00023306"/>
    </source>
</evidence>
<evidence type="ECO:0000256" key="5">
    <source>
        <dbReference type="ARBA" id="ARBA00022618"/>
    </source>
</evidence>
<evidence type="ECO:0000256" key="11">
    <source>
        <dbReference type="HAMAP-Rule" id="MF_01807"/>
    </source>
</evidence>
<gene>
    <name evidence="11 14" type="primary">xerD</name>
    <name evidence="14" type="ORF">SIID45300_02089</name>
</gene>
<dbReference type="PANTHER" id="PTHR30349:SF90">
    <property type="entry name" value="TYROSINE RECOMBINASE XERD"/>
    <property type="match status" value="1"/>
</dbReference>
<dbReference type="SUPFAM" id="SSF56349">
    <property type="entry name" value="DNA breaking-rejoining enzymes"/>
    <property type="match status" value="1"/>
</dbReference>
<dbReference type="PANTHER" id="PTHR30349">
    <property type="entry name" value="PHAGE INTEGRASE-RELATED"/>
    <property type="match status" value="1"/>
</dbReference>
<comment type="function">
    <text evidence="11">Site-specific tyrosine recombinase, which acts by catalyzing the cutting and rejoining of the recombining DNA molecules. The XerC-XerD complex is essential to convert dimers of the bacterial chromosome into monomers to permit their segregation at cell division. It also contributes to the segregational stability of plasmids.</text>
</comment>
<dbReference type="InterPro" id="IPR010998">
    <property type="entry name" value="Integrase_recombinase_N"/>
</dbReference>
<dbReference type="InterPro" id="IPR011932">
    <property type="entry name" value="Recomb_XerD"/>
</dbReference>
<evidence type="ECO:0000256" key="7">
    <source>
        <dbReference type="ARBA" id="ARBA00022908"/>
    </source>
</evidence>
<feature type="domain" description="Tyr recombinase" evidence="12">
    <location>
        <begin position="107"/>
        <end position="291"/>
    </location>
</feature>
<feature type="active site" evidence="11">
    <location>
        <position position="147"/>
    </location>
</feature>
<keyword evidence="4 11" id="KW-0963">Cytoplasm</keyword>
<comment type="subcellular location">
    <subcellularLocation>
        <location evidence="1 11">Cytoplasm</location>
    </subcellularLocation>
</comment>
<evidence type="ECO:0000313" key="14">
    <source>
        <dbReference type="EMBL" id="GAB0057757.1"/>
    </source>
</evidence>
<dbReference type="EMBL" id="BAAFGK010000004">
    <property type="protein sequence ID" value="GAB0057757.1"/>
    <property type="molecule type" value="Genomic_DNA"/>
</dbReference>
<comment type="caution">
    <text evidence="14">The sequence shown here is derived from an EMBL/GenBank/DDBJ whole genome shotgun (WGS) entry which is preliminary data.</text>
</comment>
<dbReference type="CDD" id="cd00798">
    <property type="entry name" value="INT_XerDC_C"/>
    <property type="match status" value="1"/>
</dbReference>
<dbReference type="InterPro" id="IPR002104">
    <property type="entry name" value="Integrase_catalytic"/>
</dbReference>
<protein>
    <recommendedName>
        <fullName evidence="3 11">Tyrosine recombinase XerD</fullName>
    </recommendedName>
</protein>
<feature type="active site" evidence="11">
    <location>
        <position position="243"/>
    </location>
</feature>
<keyword evidence="5 11" id="KW-0132">Cell division</keyword>
<evidence type="ECO:0000256" key="2">
    <source>
        <dbReference type="ARBA" id="ARBA00010450"/>
    </source>
</evidence>
<evidence type="ECO:0000256" key="6">
    <source>
        <dbReference type="ARBA" id="ARBA00022829"/>
    </source>
</evidence>
<feature type="active site" evidence="11">
    <location>
        <position position="269"/>
    </location>
</feature>
<accession>A0ABQ0CA54</accession>
<proteinExistence type="inferred from homology"/>
<comment type="similarity">
    <text evidence="2 11">Belongs to the 'phage' integrase family. XerD subfamily.</text>
</comment>
<keyword evidence="10 11" id="KW-0131">Cell cycle</keyword>
<sequence>MIDLERIQAFLDELLVERGLADHTITAYRNDLEAFAAFLQAHGGDLSTASREDLSAWLADLAQRGLMASSVARKLSAVRRLFRHLLERGVRGDDPSRLLSAPKKRRTLPKVLDESEVEALIAAPDRATPLGLRDAAMLEILYATGMRVSELVSIGFGDLNAEAGFFRVVGKGDKERLVLVHAPALELLDRYVRQVRPLLMAGSPPTDALFVTARGEAMTRQNFWYLIRRHAAMAGILKTISPHGLRHSFATHLVKHGADLRGVQMLLGHAQVTTTEIYTHVANDRLRQVHARYHPRSGRVQES</sequence>
<keyword evidence="15" id="KW-1185">Reference proteome</keyword>
<evidence type="ECO:0000313" key="15">
    <source>
        <dbReference type="Proteomes" id="UP001628193"/>
    </source>
</evidence>
<keyword evidence="9 11" id="KW-0233">DNA recombination</keyword>
<dbReference type="InterPro" id="IPR013762">
    <property type="entry name" value="Integrase-like_cat_sf"/>
</dbReference>
<evidence type="ECO:0000259" key="12">
    <source>
        <dbReference type="PROSITE" id="PS51898"/>
    </source>
</evidence>
<dbReference type="NCBIfam" id="NF001399">
    <property type="entry name" value="PRK00283.1"/>
    <property type="match status" value="1"/>
</dbReference>
<dbReference type="Pfam" id="PF02899">
    <property type="entry name" value="Phage_int_SAM_1"/>
    <property type="match status" value="1"/>
</dbReference>